<dbReference type="SMART" id="SM00220">
    <property type="entry name" value="S_TKc"/>
    <property type="match status" value="1"/>
</dbReference>
<feature type="transmembrane region" description="Helical" evidence="2">
    <location>
        <begin position="494"/>
        <end position="513"/>
    </location>
</feature>
<reference evidence="4" key="1">
    <citation type="submission" date="2018-06" db="EMBL/GenBank/DDBJ databases">
        <authorList>
            <person name="Zhirakovskaya E."/>
        </authorList>
    </citation>
    <scope>NUCLEOTIDE SEQUENCE</scope>
</reference>
<evidence type="ECO:0000313" key="4">
    <source>
        <dbReference type="EMBL" id="VAX38180.1"/>
    </source>
</evidence>
<feature type="region of interest" description="Disordered" evidence="1">
    <location>
        <begin position="305"/>
        <end position="342"/>
    </location>
</feature>
<dbReference type="CDD" id="cd14014">
    <property type="entry name" value="STKc_PknB_like"/>
    <property type="match status" value="1"/>
</dbReference>
<evidence type="ECO:0000256" key="2">
    <source>
        <dbReference type="SAM" id="Phobius"/>
    </source>
</evidence>
<dbReference type="InterPro" id="IPR045269">
    <property type="entry name" value="Atg1-like"/>
</dbReference>
<dbReference type="GO" id="GO:0005737">
    <property type="term" value="C:cytoplasm"/>
    <property type="evidence" value="ECO:0007669"/>
    <property type="project" value="TreeGrafter"/>
</dbReference>
<feature type="compositionally biased region" description="Basic residues" evidence="1">
    <location>
        <begin position="308"/>
        <end position="324"/>
    </location>
</feature>
<evidence type="ECO:0000259" key="3">
    <source>
        <dbReference type="PROSITE" id="PS50011"/>
    </source>
</evidence>
<dbReference type="Pfam" id="PF00069">
    <property type="entry name" value="Pkinase"/>
    <property type="match status" value="1"/>
</dbReference>
<feature type="domain" description="Protein kinase" evidence="3">
    <location>
        <begin position="15"/>
        <end position="259"/>
    </location>
</feature>
<dbReference type="InterPro" id="IPR011009">
    <property type="entry name" value="Kinase-like_dom_sf"/>
</dbReference>
<feature type="transmembrane region" description="Helical" evidence="2">
    <location>
        <begin position="351"/>
        <end position="372"/>
    </location>
</feature>
<feature type="transmembrane region" description="Helical" evidence="2">
    <location>
        <begin position="378"/>
        <end position="402"/>
    </location>
</feature>
<keyword evidence="4" id="KW-0808">Transferase</keyword>
<name>A0A3B1DSU5_9ZZZZ</name>
<evidence type="ECO:0000256" key="1">
    <source>
        <dbReference type="SAM" id="MobiDB-lite"/>
    </source>
</evidence>
<accession>A0A3B1DSU5</accession>
<feature type="transmembrane region" description="Helical" evidence="2">
    <location>
        <begin position="578"/>
        <end position="596"/>
    </location>
</feature>
<feature type="transmembrane region" description="Helical" evidence="2">
    <location>
        <begin position="608"/>
        <end position="627"/>
    </location>
</feature>
<dbReference type="AlphaFoldDB" id="A0A3B1DSU5"/>
<dbReference type="GO" id="GO:0010506">
    <property type="term" value="P:regulation of autophagy"/>
    <property type="evidence" value="ECO:0007669"/>
    <property type="project" value="InterPro"/>
</dbReference>
<feature type="transmembrane region" description="Helical" evidence="2">
    <location>
        <begin position="525"/>
        <end position="549"/>
    </location>
</feature>
<feature type="transmembrane region" description="Helical" evidence="2">
    <location>
        <begin position="461"/>
        <end position="482"/>
    </location>
</feature>
<gene>
    <name evidence="4" type="ORF">MNBD_PLANCTO02-679</name>
</gene>
<keyword evidence="4" id="KW-0723">Serine/threonine-protein kinase</keyword>
<keyword evidence="4" id="KW-0418">Kinase</keyword>
<dbReference type="PANTHER" id="PTHR24348">
    <property type="entry name" value="SERINE/THREONINE-PROTEIN KINASE UNC-51-RELATED"/>
    <property type="match status" value="1"/>
</dbReference>
<keyword evidence="2" id="KW-0812">Transmembrane</keyword>
<dbReference type="Gene3D" id="1.10.510.10">
    <property type="entry name" value="Transferase(Phosphotransferase) domain 1"/>
    <property type="match status" value="1"/>
</dbReference>
<dbReference type="GO" id="GO:0004674">
    <property type="term" value="F:protein serine/threonine kinase activity"/>
    <property type="evidence" value="ECO:0007669"/>
    <property type="project" value="UniProtKB-KW"/>
</dbReference>
<dbReference type="GO" id="GO:0005524">
    <property type="term" value="F:ATP binding"/>
    <property type="evidence" value="ECO:0007669"/>
    <property type="project" value="InterPro"/>
</dbReference>
<feature type="transmembrane region" description="Helical" evidence="2">
    <location>
        <begin position="633"/>
        <end position="650"/>
    </location>
</feature>
<keyword evidence="2" id="KW-1133">Transmembrane helix</keyword>
<proteinExistence type="predicted"/>
<protein>
    <submittedName>
        <fullName evidence="4">Serine/threonine protein kinase PrkC, regulator of stationary phase</fullName>
    </submittedName>
</protein>
<keyword evidence="2" id="KW-0472">Membrane</keyword>
<dbReference type="PROSITE" id="PS50011">
    <property type="entry name" value="PROTEIN_KINASE_DOM"/>
    <property type="match status" value="1"/>
</dbReference>
<organism evidence="4">
    <name type="scientific">hydrothermal vent metagenome</name>
    <dbReference type="NCBI Taxonomy" id="652676"/>
    <lineage>
        <taxon>unclassified sequences</taxon>
        <taxon>metagenomes</taxon>
        <taxon>ecological metagenomes</taxon>
    </lineage>
</organism>
<sequence>MKFTFAPQSEPLPGYTIKRAIHRGGFGEVYYAMTDAGKEVALKLLNQHTDIELRGVTQCLNLKHPNLVTIFDIKTDADDDHWIIMEYVSGDNLATVLENHPQGMPIEKVTHWLEGITAGLNYLHDKGIVHRDLKPANIYSENEMVKVGDVGLSKFITESRRNAQTQSVGTVYYMAPEIANGRYGREVDVYSLGIMLFELITGNVPFEGESAGEILMKHLSAKPNLSPLPKNLRPVLAHALAKDPQKRTPSAIALLKEFKQALSGKSVVLEIPEESFINPTAPPLPAHLMKEKDVLLVPEESFSQNYQNKKKKQKKPHAKPRSRKKSESIFTRMHRQQTESPPTIKNATVKLLAAVIVFIVIVSLAGGGIDAAVGRQLFIASILGALAYAAILGALAYAAILLSKSATGSTVRLFTGNHRTEERATSSSDNLNNGYSRGLQYEKLTHHTPRFISFRHRITELTGSMTMAVFCTATITAGLYFFKMLVVTSGEVALFGGVTLLASWGVMLISKLTEGSTLDNLPRRLVQMLMGAAIGIGAFYLSDLFYVSLSDVQNPAMFSSIGRLNLIESLASPRQPTMAGFVIFFVALFGIRRWWVQADSFRQKRFRVMSVAFTALLAWGISLTYYFPAHWAITWAATICSVVHLSSIWIPREDRWKIVRLQNKNEEKTI</sequence>
<dbReference type="EMBL" id="UOGL01000167">
    <property type="protein sequence ID" value="VAX38180.1"/>
    <property type="molecule type" value="Genomic_DNA"/>
</dbReference>
<dbReference type="SUPFAM" id="SSF56112">
    <property type="entry name" value="Protein kinase-like (PK-like)"/>
    <property type="match status" value="1"/>
</dbReference>
<dbReference type="InterPro" id="IPR000719">
    <property type="entry name" value="Prot_kinase_dom"/>
</dbReference>